<keyword evidence="2 3" id="KW-0728">SH3 domain</keyword>
<keyword evidence="10" id="KW-1185">Reference proteome</keyword>
<dbReference type="CDD" id="cd06799">
    <property type="entry name" value="PDZ_MPP3-MPP4-MPP7-like"/>
    <property type="match status" value="1"/>
</dbReference>
<reference evidence="9" key="2">
    <citation type="submission" date="2025-08" db="UniProtKB">
        <authorList>
            <consortium name="Ensembl"/>
        </authorList>
    </citation>
    <scope>IDENTIFICATION</scope>
</reference>
<dbReference type="SMART" id="SM00569">
    <property type="entry name" value="L27"/>
    <property type="match status" value="2"/>
</dbReference>
<evidence type="ECO:0000259" key="7">
    <source>
        <dbReference type="PROSITE" id="PS50106"/>
    </source>
</evidence>
<dbReference type="Ensembl" id="ENSOTST00005158302.1">
    <property type="protein sequence ID" value="ENSOTSP00005153044.1"/>
    <property type="gene ID" value="ENSOTSG00005079853.1"/>
</dbReference>
<feature type="domain" description="SH3" evidence="5">
    <location>
        <begin position="230"/>
        <end position="300"/>
    </location>
</feature>
<dbReference type="SMART" id="SM00228">
    <property type="entry name" value="PDZ"/>
    <property type="match status" value="1"/>
</dbReference>
<dbReference type="GeneTree" id="ENSGT00940000157190"/>
<gene>
    <name evidence="9" type="primary">LOC112225953</name>
</gene>
<proteinExistence type="inferred from homology"/>
<evidence type="ECO:0000256" key="4">
    <source>
        <dbReference type="SAM" id="MobiDB-lite"/>
    </source>
</evidence>
<comment type="similarity">
    <text evidence="1">Belongs to the MAGUK family.</text>
</comment>
<evidence type="ECO:0000259" key="5">
    <source>
        <dbReference type="PROSITE" id="PS50002"/>
    </source>
</evidence>
<dbReference type="AlphaFoldDB" id="A0AAZ3SJ00"/>
<accession>A0AAZ3SJ00</accession>
<feature type="domain" description="L27" evidence="8">
    <location>
        <begin position="10"/>
        <end position="64"/>
    </location>
</feature>
<feature type="region of interest" description="Disordered" evidence="4">
    <location>
        <begin position="305"/>
        <end position="356"/>
    </location>
</feature>
<dbReference type="InterPro" id="IPR008145">
    <property type="entry name" value="GK/Ca_channel_bsu"/>
</dbReference>
<dbReference type="FunFam" id="3.30.63.10:FF:000002">
    <property type="entry name" value="Guanylate kinase 1"/>
    <property type="match status" value="1"/>
</dbReference>
<dbReference type="SMART" id="SM00326">
    <property type="entry name" value="SH3"/>
    <property type="match status" value="1"/>
</dbReference>
<evidence type="ECO:0000256" key="1">
    <source>
        <dbReference type="ARBA" id="ARBA00007014"/>
    </source>
</evidence>
<dbReference type="PROSITE" id="PS51022">
    <property type="entry name" value="L27"/>
    <property type="match status" value="2"/>
</dbReference>
<dbReference type="PROSITE" id="PS50106">
    <property type="entry name" value="PDZ"/>
    <property type="match status" value="1"/>
</dbReference>
<organism evidence="9 10">
    <name type="scientific">Oncorhynchus tshawytscha</name>
    <name type="common">Chinook salmon</name>
    <name type="synonym">Salmo tshawytscha</name>
    <dbReference type="NCBI Taxonomy" id="74940"/>
    <lineage>
        <taxon>Eukaryota</taxon>
        <taxon>Metazoa</taxon>
        <taxon>Chordata</taxon>
        <taxon>Craniata</taxon>
        <taxon>Vertebrata</taxon>
        <taxon>Euteleostomi</taxon>
        <taxon>Actinopterygii</taxon>
        <taxon>Neopterygii</taxon>
        <taxon>Teleostei</taxon>
        <taxon>Protacanthopterygii</taxon>
        <taxon>Salmoniformes</taxon>
        <taxon>Salmonidae</taxon>
        <taxon>Salmoninae</taxon>
        <taxon>Oncorhynchus</taxon>
    </lineage>
</organism>
<evidence type="ECO:0000256" key="3">
    <source>
        <dbReference type="PROSITE-ProRule" id="PRU00192"/>
    </source>
</evidence>
<dbReference type="InterPro" id="IPR001452">
    <property type="entry name" value="SH3_domain"/>
</dbReference>
<dbReference type="RefSeq" id="XP_042163491.1">
    <property type="nucleotide sequence ID" value="XM_042307557.1"/>
</dbReference>
<dbReference type="InterPro" id="IPR004172">
    <property type="entry name" value="L27_dom"/>
</dbReference>
<dbReference type="InterPro" id="IPR008144">
    <property type="entry name" value="Guanylate_kin-like_dom"/>
</dbReference>
<evidence type="ECO:0000259" key="6">
    <source>
        <dbReference type="PROSITE" id="PS50052"/>
    </source>
</evidence>
<protein>
    <recommendedName>
        <fullName evidence="11">MAGUK p55 subfamily member 3-like</fullName>
    </recommendedName>
</protein>
<dbReference type="PROSITE" id="PS50002">
    <property type="entry name" value="SH3"/>
    <property type="match status" value="1"/>
</dbReference>
<name>A0AAZ3SJ00_ONCTS</name>
<feature type="compositionally biased region" description="Polar residues" evidence="4">
    <location>
        <begin position="308"/>
        <end position="320"/>
    </location>
</feature>
<evidence type="ECO:0000313" key="9">
    <source>
        <dbReference type="Ensembl" id="ENSOTSP00005153044.1"/>
    </source>
</evidence>
<dbReference type="Pfam" id="PF00625">
    <property type="entry name" value="Guanylate_kin"/>
    <property type="match status" value="1"/>
</dbReference>
<feature type="domain" description="PDZ" evidence="7">
    <location>
        <begin position="141"/>
        <end position="222"/>
    </location>
</feature>
<reference evidence="10" key="1">
    <citation type="journal article" date="2018" name="PLoS ONE">
        <title>Chinook salmon (Oncorhynchus tshawytscha) genome and transcriptome.</title>
        <authorList>
            <person name="Christensen K.A."/>
            <person name="Leong J.S."/>
            <person name="Sakhrani D."/>
            <person name="Biagi C.A."/>
            <person name="Minkley D.R."/>
            <person name="Withler R.E."/>
            <person name="Rondeau E.B."/>
            <person name="Koop B.F."/>
            <person name="Devlin R.H."/>
        </authorList>
    </citation>
    <scope>NUCLEOTIDE SEQUENCE [LARGE SCALE GENOMIC DNA]</scope>
</reference>
<dbReference type="GeneID" id="112225953"/>
<dbReference type="Pfam" id="PF02828">
    <property type="entry name" value="L27"/>
    <property type="match status" value="2"/>
</dbReference>
<evidence type="ECO:0000313" key="10">
    <source>
        <dbReference type="Proteomes" id="UP000694402"/>
    </source>
</evidence>
<evidence type="ECO:0008006" key="11">
    <source>
        <dbReference type="Google" id="ProtNLM"/>
    </source>
</evidence>
<dbReference type="PANTHER" id="PTHR23122">
    <property type="entry name" value="MEMBRANE-ASSOCIATED GUANYLATE KINASE MAGUK"/>
    <property type="match status" value="1"/>
</dbReference>
<dbReference type="Proteomes" id="UP000694402">
    <property type="component" value="Unassembled WGS sequence"/>
</dbReference>
<dbReference type="PROSITE" id="PS00856">
    <property type="entry name" value="GUANYLATE_KINASE_1"/>
    <property type="match status" value="1"/>
</dbReference>
<dbReference type="Pfam" id="PF00595">
    <property type="entry name" value="PDZ"/>
    <property type="match status" value="1"/>
</dbReference>
<sequence>MKEAMPVLSAGTGLHETLALLTSQLRPDANHKEDMVFLKDVFSEKSLGYLMKIHERLRQYERQSPTPVLHSAASLAEDVAEELQSGPMSVEEKELLQLLTSHHLKAVLSVHDTVAQKNFDPVLPPLSDDFEDELEEESVKIVRLVKNKEPLGATIRRDETTGSVIVARIMRGGAADRSGLVHVGDELREVNGISIIHKRPDEISQLLSQSQGSITLKIIPAVKEEDRLKESKVYMRALFDYIPADDKATPCQEAGLPFKRGDILQVVTQDDPTWWQAKRVGDSNLRAGLIPSKLFQERRLAYRIKTGTLPNPKSPKNPTYDQGCDKAGLRRSFRLSRKDRSGSLGGGATSDPTDPDFATYEEVTRYQHRPNERPRLVVLIGSLGARINELKQKVIAENPHRYAVAVPHTTRPKKPHEKEGVEYHFVTKQAFDADSLSNKFIEHGEYKENQYGTSIEAIRSVQAKNKMCLVDVQPEALKTLRTSEFKPYVIFVKPRVPESRRRRSAATSPAGGDHGRVTDEDLQEMRQSAQQMDQRYGHLVDRVLIKEDSASACTELRGILERLERETFWVPLCWVRT</sequence>
<dbReference type="InterPro" id="IPR014775">
    <property type="entry name" value="L27_C"/>
</dbReference>
<dbReference type="InterPro" id="IPR050716">
    <property type="entry name" value="MAGUK"/>
</dbReference>
<evidence type="ECO:0000259" key="8">
    <source>
        <dbReference type="PROSITE" id="PS51022"/>
    </source>
</evidence>
<feature type="domain" description="L27" evidence="8">
    <location>
        <begin position="65"/>
        <end position="122"/>
    </location>
</feature>
<evidence type="ECO:0000256" key="2">
    <source>
        <dbReference type="ARBA" id="ARBA00022443"/>
    </source>
</evidence>
<reference evidence="9" key="3">
    <citation type="submission" date="2025-09" db="UniProtKB">
        <authorList>
            <consortium name="Ensembl"/>
        </authorList>
    </citation>
    <scope>IDENTIFICATION</scope>
</reference>
<dbReference type="InterPro" id="IPR020590">
    <property type="entry name" value="Guanylate_kinase_CS"/>
</dbReference>
<dbReference type="Pfam" id="PF07653">
    <property type="entry name" value="SH3_2"/>
    <property type="match status" value="1"/>
</dbReference>
<dbReference type="InterPro" id="IPR001478">
    <property type="entry name" value="PDZ"/>
</dbReference>
<feature type="domain" description="Guanylate kinase-like" evidence="6">
    <location>
        <begin position="374"/>
        <end position="561"/>
    </location>
</feature>
<dbReference type="PROSITE" id="PS50052">
    <property type="entry name" value="GUANYLATE_KINASE_2"/>
    <property type="match status" value="1"/>
</dbReference>
<dbReference type="SMART" id="SM00072">
    <property type="entry name" value="GuKc"/>
    <property type="match status" value="1"/>
</dbReference>